<keyword evidence="4" id="KW-0539">Nucleus</keyword>
<feature type="compositionally biased region" description="Low complexity" evidence="5">
    <location>
        <begin position="206"/>
        <end position="217"/>
    </location>
</feature>
<evidence type="ECO:0000256" key="2">
    <source>
        <dbReference type="ARBA" id="ARBA00023125"/>
    </source>
</evidence>
<evidence type="ECO:0000256" key="3">
    <source>
        <dbReference type="ARBA" id="ARBA00023163"/>
    </source>
</evidence>
<organism evidence="7 8">
    <name type="scientific">Aspergillus calidoustus</name>
    <dbReference type="NCBI Taxonomy" id="454130"/>
    <lineage>
        <taxon>Eukaryota</taxon>
        <taxon>Fungi</taxon>
        <taxon>Dikarya</taxon>
        <taxon>Ascomycota</taxon>
        <taxon>Pezizomycotina</taxon>
        <taxon>Eurotiomycetes</taxon>
        <taxon>Eurotiomycetidae</taxon>
        <taxon>Eurotiales</taxon>
        <taxon>Aspergillaceae</taxon>
        <taxon>Aspergillus</taxon>
        <taxon>Aspergillus subgen. Nidulantes</taxon>
    </lineage>
</organism>
<reference evidence="8" key="1">
    <citation type="journal article" date="2016" name="Genome Announc.">
        <title>Draft genome sequences of fungus Aspergillus calidoustus.</title>
        <authorList>
            <person name="Horn F."/>
            <person name="Linde J."/>
            <person name="Mattern D.J."/>
            <person name="Walther G."/>
            <person name="Guthke R."/>
            <person name="Scherlach K."/>
            <person name="Martin K."/>
            <person name="Brakhage A.A."/>
            <person name="Petzke L."/>
            <person name="Valiante V."/>
        </authorList>
    </citation>
    <scope>NUCLEOTIDE SEQUENCE [LARGE SCALE GENOMIC DNA]</scope>
    <source>
        <strain evidence="8">SF006504</strain>
    </source>
</reference>
<keyword evidence="3" id="KW-0804">Transcription</keyword>
<feature type="compositionally biased region" description="Acidic residues" evidence="5">
    <location>
        <begin position="488"/>
        <end position="503"/>
    </location>
</feature>
<evidence type="ECO:0000256" key="1">
    <source>
        <dbReference type="ARBA" id="ARBA00023015"/>
    </source>
</evidence>
<feature type="region of interest" description="Disordered" evidence="5">
    <location>
        <begin position="487"/>
        <end position="506"/>
    </location>
</feature>
<feature type="region of interest" description="Disordered" evidence="5">
    <location>
        <begin position="1"/>
        <end position="20"/>
    </location>
</feature>
<dbReference type="Gene3D" id="4.10.240.10">
    <property type="entry name" value="Zn(2)-C6 fungal-type DNA-binding domain"/>
    <property type="match status" value="1"/>
</dbReference>
<accession>A0A0U5C2U7</accession>
<dbReference type="GO" id="GO:0000981">
    <property type="term" value="F:DNA-binding transcription factor activity, RNA polymerase II-specific"/>
    <property type="evidence" value="ECO:0007669"/>
    <property type="project" value="InterPro"/>
</dbReference>
<evidence type="ECO:0000256" key="4">
    <source>
        <dbReference type="ARBA" id="ARBA00023242"/>
    </source>
</evidence>
<keyword evidence="8" id="KW-1185">Reference proteome</keyword>
<gene>
    <name evidence="7" type="ORF">ASPCAL01127</name>
</gene>
<dbReference type="PROSITE" id="PS50048">
    <property type="entry name" value="ZN2_CY6_FUNGAL_2"/>
    <property type="match status" value="1"/>
</dbReference>
<evidence type="ECO:0000259" key="6">
    <source>
        <dbReference type="PROSITE" id="PS50048"/>
    </source>
</evidence>
<dbReference type="GO" id="GO:0008270">
    <property type="term" value="F:zinc ion binding"/>
    <property type="evidence" value="ECO:0007669"/>
    <property type="project" value="InterPro"/>
</dbReference>
<dbReference type="SMART" id="SM00066">
    <property type="entry name" value="GAL4"/>
    <property type="match status" value="1"/>
</dbReference>
<proteinExistence type="predicted"/>
<dbReference type="FunFam" id="4.10.240.10:FF:000049">
    <property type="entry name" value="C6 finger domain protein, putative"/>
    <property type="match status" value="1"/>
</dbReference>
<dbReference type="InterPro" id="IPR001138">
    <property type="entry name" value="Zn2Cys6_DnaBD"/>
</dbReference>
<dbReference type="InterPro" id="IPR053181">
    <property type="entry name" value="EcdB-like_regulator"/>
</dbReference>
<dbReference type="PANTHER" id="PTHR47785:SF2">
    <property type="entry name" value="ZN(II)2CYS6 TRANSCRIPTION FACTOR (EUROFUNG)"/>
    <property type="match status" value="1"/>
</dbReference>
<feature type="region of interest" description="Disordered" evidence="5">
    <location>
        <begin position="89"/>
        <end position="126"/>
    </location>
</feature>
<keyword evidence="2" id="KW-0238">DNA-binding</keyword>
<dbReference type="EMBL" id="CDMC01000001">
    <property type="protein sequence ID" value="CEL01545.1"/>
    <property type="molecule type" value="Genomic_DNA"/>
</dbReference>
<dbReference type="STRING" id="454130.A0A0U5C2U7"/>
<dbReference type="CDD" id="cd00067">
    <property type="entry name" value="GAL4"/>
    <property type="match status" value="1"/>
</dbReference>
<evidence type="ECO:0000313" key="7">
    <source>
        <dbReference type="EMBL" id="CEL01545.1"/>
    </source>
</evidence>
<dbReference type="OMA" id="LNAECIY"/>
<dbReference type="AlphaFoldDB" id="A0A0U5C2U7"/>
<dbReference type="Proteomes" id="UP000054771">
    <property type="component" value="Unassembled WGS sequence"/>
</dbReference>
<feature type="region of interest" description="Disordered" evidence="5">
    <location>
        <begin position="204"/>
        <end position="231"/>
    </location>
</feature>
<dbReference type="PANTHER" id="PTHR47785">
    <property type="entry name" value="ZN(II)2CYS6 TRANSCRIPTION FACTOR (EUROFUNG)-RELATED-RELATED"/>
    <property type="match status" value="1"/>
</dbReference>
<dbReference type="InterPro" id="IPR036864">
    <property type="entry name" value="Zn2-C6_fun-type_DNA-bd_sf"/>
</dbReference>
<dbReference type="PROSITE" id="PS00463">
    <property type="entry name" value="ZN2_CY6_FUNGAL_1"/>
    <property type="match status" value="1"/>
</dbReference>
<dbReference type="CDD" id="cd12148">
    <property type="entry name" value="fungal_TF_MHR"/>
    <property type="match status" value="1"/>
</dbReference>
<keyword evidence="1" id="KW-0805">Transcription regulation</keyword>
<name>A0A0U5C2U7_ASPCI</name>
<dbReference type="SUPFAM" id="SSF57701">
    <property type="entry name" value="Zn2/Cys6 DNA-binding domain"/>
    <property type="match status" value="1"/>
</dbReference>
<evidence type="ECO:0000256" key="5">
    <source>
        <dbReference type="SAM" id="MobiDB-lite"/>
    </source>
</evidence>
<protein>
    <recommendedName>
        <fullName evidence="6">Zn(2)-C6 fungal-type domain-containing protein</fullName>
    </recommendedName>
</protein>
<evidence type="ECO:0000313" key="8">
    <source>
        <dbReference type="Proteomes" id="UP000054771"/>
    </source>
</evidence>
<sequence length="729" mass="81461">MPLLRTPQLTSSGAKGPRVPDICCFSSGTPDAPPAQKMPRVRKPQTTYWNNSSFIDSVLILAIRESGRVVRDIIDPSPAWGDIHVNQFQPETMSTSPERDKEGLIESGSTLSNELAGNKKRSSSEIAEYPRRRATIACQICRLRKTRCNGARPKCQLCTDLDAECVYREPGIKLDAGDKLIIERLTRIEGLLQSSLAAHNTHFQLSSTSPTTSNDTNLGSDDAAAKSSNTLSVPGKTTTIVGLGSWANPPTSISTMPKVHTTPALNLLNWPLIRDLVSRPYDPQTLLQLEMAREPLRMTPPMPFDLSGASTYVEAFFERVNVWYACVNPFTWPRYYNAAVSVGFREGPESCVVLLVLALGCATQYGSIALLSTDRDPPGLSFFMAAWNLLPSVMMRNSVVSAQCIILAAAYLFYLVRPLEAWTLLSNASMKLQLLFGNPSRVPVQWRELSVRVYWNALLYESDMLAELDLPHSGIVNFEELVDLPGGFDEDDDDDDEDEEEVSESPTLKHIKSVGRDELWYFLAEIALRRLLNRVSHMIYQKDSTLTLASLGPIVSELDFQLSQWYEGLPQPVRFPLSHAPISNPVQTVLRLRYFACRTIIYRPYILAVFENEQTSTDSWVRECCRRCLEATFYQLENITSHREGHLPYLWQGALSMVSQSLLIMGATMSPALSALLPSTFRVDGVISSVITEVDRYAHLAPSLKLSAEILRDAERRRQICLRSAGKRT</sequence>
<feature type="domain" description="Zn(2)-C6 fungal-type" evidence="6">
    <location>
        <begin position="137"/>
        <end position="167"/>
    </location>
</feature>
<dbReference type="Pfam" id="PF00172">
    <property type="entry name" value="Zn_clus"/>
    <property type="match status" value="1"/>
</dbReference>
<dbReference type="GO" id="GO:0003677">
    <property type="term" value="F:DNA binding"/>
    <property type="evidence" value="ECO:0007669"/>
    <property type="project" value="UniProtKB-KW"/>
</dbReference>